<evidence type="ECO:0000256" key="10">
    <source>
        <dbReference type="ARBA" id="ARBA00023157"/>
    </source>
</evidence>
<dbReference type="Pfam" id="PF00003">
    <property type="entry name" value="7tm_3"/>
    <property type="match status" value="1"/>
</dbReference>
<reference evidence="20" key="1">
    <citation type="submission" date="2024-01" db="EMBL/GenBank/DDBJ databases">
        <title>Genome insights into chemosensory and detoxification machineries of broad mite, Polyphagotarsonemus latus (Tarsonemidae: Acari).</title>
        <authorList>
            <person name="Muthugoundar M."/>
            <person name="P J A."/>
            <person name="Augustine N."/>
        </authorList>
    </citation>
    <scope>NUCLEOTIDE SEQUENCE</scope>
</reference>
<evidence type="ECO:0000256" key="5">
    <source>
        <dbReference type="ARBA" id="ARBA00022729"/>
    </source>
</evidence>
<accession>A0AAN0N5X7</accession>
<dbReference type="InterPro" id="IPR043458">
    <property type="entry name" value="GPR158/179"/>
</dbReference>
<keyword evidence="9 18" id="KW-0472">Membrane</keyword>
<keyword evidence="11 20" id="KW-0675">Receptor</keyword>
<keyword evidence="8" id="KW-0297">G-protein coupled receptor</keyword>
<evidence type="ECO:0000256" key="14">
    <source>
        <dbReference type="ARBA" id="ARBA00023257"/>
    </source>
</evidence>
<comment type="subcellular location">
    <subcellularLocation>
        <location evidence="1">Cell projection</location>
        <location evidence="1">Neuron projection</location>
    </subcellularLocation>
    <subcellularLocation>
        <location evidence="16">Postsynaptic cell membrane</location>
        <topology evidence="16">Multi-pass membrane protein</topology>
    </subcellularLocation>
</comment>
<evidence type="ECO:0000256" key="17">
    <source>
        <dbReference type="SAM" id="Coils"/>
    </source>
</evidence>
<feature type="transmembrane region" description="Helical" evidence="18">
    <location>
        <begin position="741"/>
        <end position="761"/>
    </location>
</feature>
<dbReference type="PANTHER" id="PTHR32546">
    <property type="entry name" value="G-PROTEIN COUPLED RECEPTOR 158-RELATED"/>
    <property type="match status" value="1"/>
</dbReference>
<evidence type="ECO:0000256" key="16">
    <source>
        <dbReference type="ARBA" id="ARBA00034104"/>
    </source>
</evidence>
<dbReference type="EMBL" id="PP155002">
    <property type="protein sequence ID" value="WRW34076.1"/>
    <property type="molecule type" value="mRNA"/>
</dbReference>
<feature type="transmembrane region" description="Helical" evidence="18">
    <location>
        <begin position="665"/>
        <end position="683"/>
    </location>
</feature>
<keyword evidence="14" id="KW-0628">Postsynaptic cell membrane</keyword>
<evidence type="ECO:0000256" key="12">
    <source>
        <dbReference type="ARBA" id="ARBA00023180"/>
    </source>
</evidence>
<dbReference type="PROSITE" id="PS50259">
    <property type="entry name" value="G_PROTEIN_RECEP_F3_4"/>
    <property type="match status" value="1"/>
</dbReference>
<evidence type="ECO:0000256" key="15">
    <source>
        <dbReference type="ARBA" id="ARBA00023273"/>
    </source>
</evidence>
<evidence type="ECO:0000256" key="1">
    <source>
        <dbReference type="ARBA" id="ARBA00004487"/>
    </source>
</evidence>
<evidence type="ECO:0000259" key="19">
    <source>
        <dbReference type="PROSITE" id="PS50259"/>
    </source>
</evidence>
<evidence type="ECO:0000256" key="3">
    <source>
        <dbReference type="ARBA" id="ARBA00022475"/>
    </source>
</evidence>
<evidence type="ECO:0000256" key="9">
    <source>
        <dbReference type="ARBA" id="ARBA00023136"/>
    </source>
</evidence>
<evidence type="ECO:0000256" key="8">
    <source>
        <dbReference type="ARBA" id="ARBA00023040"/>
    </source>
</evidence>
<feature type="transmembrane region" description="Helical" evidence="18">
    <location>
        <begin position="820"/>
        <end position="841"/>
    </location>
</feature>
<dbReference type="AlphaFoldDB" id="A0AAN0N5X7"/>
<keyword evidence="5" id="KW-0732">Signal</keyword>
<evidence type="ECO:0000256" key="7">
    <source>
        <dbReference type="ARBA" id="ARBA00023018"/>
    </source>
</evidence>
<keyword evidence="6 18" id="KW-1133">Transmembrane helix</keyword>
<evidence type="ECO:0000313" key="20">
    <source>
        <dbReference type="EMBL" id="WRW34076.1"/>
    </source>
</evidence>
<dbReference type="CDD" id="cd15293">
    <property type="entry name" value="7tmC_GPR158-like"/>
    <property type="match status" value="1"/>
</dbReference>
<evidence type="ECO:0000256" key="11">
    <source>
        <dbReference type="ARBA" id="ARBA00023170"/>
    </source>
</evidence>
<dbReference type="InterPro" id="IPR054714">
    <property type="entry name" value="GPR158_179_extracellular"/>
</dbReference>
<dbReference type="InterPro" id="IPR017978">
    <property type="entry name" value="GPCR_3_C"/>
</dbReference>
<proteinExistence type="evidence at transcript level"/>
<keyword evidence="7" id="KW-0770">Synapse</keyword>
<keyword evidence="15" id="KW-0966">Cell projection</keyword>
<keyword evidence="12" id="KW-0325">Glycoprotein</keyword>
<dbReference type="GO" id="GO:0045211">
    <property type="term" value="C:postsynaptic membrane"/>
    <property type="evidence" value="ECO:0007669"/>
    <property type="project" value="UniProtKB-SubCell"/>
</dbReference>
<sequence length="1053" mass="121264">MENLNGFFGNSLNNFSKNYSQINQIIFYRLRVKLHRIYLIYFLFFFLNLIVCEDSILPTSSLKSTSIFLFKEDDEYQAVITSPSFEKKNSKTQSSSIPLFSFTSLSKDTSNLIDSSNFEFYNSENIAPNIFKQEKDFSSNEQIRNKYSLVSNLEEEEKQSYINDFNIDNLTNYKLNENELVSNLNKSSKILNYRKFQNKNNVNLVEDLPYLNKENEKVLKKLDEISKGEDCNFDHPLIIKWADKINQDNSKQKMLNNILNPKFVEFPKLIKDREINLKLNKFYKDVIEKLKLISYLFYDNSDQIDTDQHLKLTKKIMREMKNLNSDILRARLILLDTASKKMKKRSNFNKENLGSNYKMLLNKNFERLKKSDEGLIETLNAEIKAQSILTFVKEHKEPIQSFKNLKFQINYKTAKWLHIENVENSSAPLENIKKLLEEEHIQVYSKNERIFAGWTNMYFDCILNKWLSSFTILLVSCNNCKINKLNNSFNETFDMSLLGILSVDFSLNNLDINQCSDSSLKEDYSLFDTLNVLNKKKELVKLDSQKSHINNTRLLINFDNTNKCHHTSSQCEFRPGYGLRKGGYMCKCLPGYYAFLPEFTGTEVENLWYEKNHINKKLAYLSPCLSFYNWKFRISLLTISILCICIIFVLTYYIHHYRKKKVFKVASPVFLSLTLLGCCIMYSEMIMAFPVLNTGFCIMVKLTRHMGFCITYSALLLKTWRVSLTYRVKSAHKLKLTDRQLLQWLFPILLVMAIFLGTWMVSSPPQTIMIVDSNFRKFKDCEYNNWDHCCEIGKFLFLLWGIKICYSVRNAESFFNEAKYITWAIYNITIVNLIMITIQNAGPDVKYFLTFLRSQLSTATTILLIFGPKFYILIKGEGDSWNVKVKARGINASFSLTGLGVVHEELTDLYQENEELKEQVHKLATKVEMMRLMQMQVNNRHFKFKNNSSTAAGSGSVTHSSAANSSVVVNSTATAASVTGLTAPNTSTANAYHSYSYNQLSSPAIDSAGIGLVTSLVGSVVGVTPGLPFTLGSPATSSCQRISPAAELQSEKV</sequence>
<feature type="transmembrane region" description="Helical" evidence="18">
    <location>
        <begin position="38"/>
        <end position="57"/>
    </location>
</feature>
<keyword evidence="17" id="KW-0175">Coiled coil</keyword>
<evidence type="ECO:0000256" key="18">
    <source>
        <dbReference type="SAM" id="Phobius"/>
    </source>
</evidence>
<keyword evidence="4 18" id="KW-0812">Transmembrane</keyword>
<dbReference type="GO" id="GO:0043005">
    <property type="term" value="C:neuron projection"/>
    <property type="evidence" value="ECO:0007669"/>
    <property type="project" value="UniProtKB-SubCell"/>
</dbReference>
<keyword evidence="10" id="KW-1015">Disulfide bond</keyword>
<organism evidence="20">
    <name type="scientific">Polyphagotarsonemus latus</name>
    <dbReference type="NCBI Taxonomy" id="1204166"/>
    <lineage>
        <taxon>Eukaryota</taxon>
        <taxon>Metazoa</taxon>
        <taxon>Ecdysozoa</taxon>
        <taxon>Arthropoda</taxon>
        <taxon>Chelicerata</taxon>
        <taxon>Arachnida</taxon>
        <taxon>Acari</taxon>
        <taxon>Acariformes</taxon>
        <taxon>Trombidiformes</taxon>
        <taxon>Prostigmata</taxon>
        <taxon>Eleutherengona</taxon>
        <taxon>Heterostigmata</taxon>
        <taxon>Tarsonemoidea</taxon>
        <taxon>Tarsonemidae</taxon>
        <taxon>Polyphagotarsonemus</taxon>
    </lineage>
</organism>
<dbReference type="PANTHER" id="PTHR32546:SF16">
    <property type="entry name" value="G-PROTEIN COUPLED RECEPTOR CG31760-RELATED"/>
    <property type="match status" value="1"/>
</dbReference>
<feature type="domain" description="G-protein coupled receptors family 3 profile" evidence="19">
    <location>
        <begin position="632"/>
        <end position="874"/>
    </location>
</feature>
<dbReference type="Pfam" id="PF22572">
    <property type="entry name" value="GPR158_179_EC"/>
    <property type="match status" value="1"/>
</dbReference>
<feature type="transmembrane region" description="Helical" evidence="18">
    <location>
        <begin position="847"/>
        <end position="866"/>
    </location>
</feature>
<keyword evidence="3" id="KW-1003">Cell membrane</keyword>
<keyword evidence="13" id="KW-0807">Transducer</keyword>
<evidence type="ECO:0000256" key="6">
    <source>
        <dbReference type="ARBA" id="ARBA00022989"/>
    </source>
</evidence>
<feature type="coiled-coil region" evidence="17">
    <location>
        <begin position="899"/>
        <end position="933"/>
    </location>
</feature>
<feature type="transmembrane region" description="Helical" evidence="18">
    <location>
        <begin position="632"/>
        <end position="653"/>
    </location>
</feature>
<comment type="similarity">
    <text evidence="2">Belongs to the G-protein coupled receptor 3 family.</text>
</comment>
<name>A0AAN0N5X7_9ACAR</name>
<evidence type="ECO:0000256" key="2">
    <source>
        <dbReference type="ARBA" id="ARBA00007242"/>
    </source>
</evidence>
<evidence type="ECO:0000256" key="13">
    <source>
        <dbReference type="ARBA" id="ARBA00023224"/>
    </source>
</evidence>
<evidence type="ECO:0000256" key="4">
    <source>
        <dbReference type="ARBA" id="ARBA00022692"/>
    </source>
</evidence>
<dbReference type="GO" id="GO:0004930">
    <property type="term" value="F:G protein-coupled receptor activity"/>
    <property type="evidence" value="ECO:0007669"/>
    <property type="project" value="UniProtKB-KW"/>
</dbReference>
<protein>
    <submittedName>
        <fullName evidence="20">G-protein coupled receptor 3</fullName>
    </submittedName>
</protein>